<dbReference type="Proteomes" id="UP001143856">
    <property type="component" value="Unassembled WGS sequence"/>
</dbReference>
<accession>A0ACC1NM56</accession>
<sequence length="249" mass="27998">MQKHPTASTLLSFALAAVEELRKVFQEGAQPGRLGELEPFFTTLDPLLSCVEVRLDTLRQAGCPGGSDAEKKVLRLITVMEILLSLQWPSALKRSPKTPFKPSDYPSLDDLVNSSQQTAKTNIQRLAKSKHQRAVTKREKFQTSFKAFANSERIPRGPSLSDLITTSTKPATDDNYTACLRLLHATLCQYSHPSHCNGGSFMANVALTRVRQLEKTKEKVPFDFFFLHRHLNSGENMWKRAQIRVFPKA</sequence>
<name>A0ACC1NM56_9PEZI</name>
<dbReference type="EMBL" id="JAPDGR010001692">
    <property type="protein sequence ID" value="KAJ2980370.1"/>
    <property type="molecule type" value="Genomic_DNA"/>
</dbReference>
<gene>
    <name evidence="1" type="ORF">NUW58_g6961</name>
</gene>
<evidence type="ECO:0000313" key="1">
    <source>
        <dbReference type="EMBL" id="KAJ2980370.1"/>
    </source>
</evidence>
<protein>
    <submittedName>
        <fullName evidence="1">Uncharacterized protein</fullName>
    </submittedName>
</protein>
<organism evidence="1 2">
    <name type="scientific">Xylaria curta</name>
    <dbReference type="NCBI Taxonomy" id="42375"/>
    <lineage>
        <taxon>Eukaryota</taxon>
        <taxon>Fungi</taxon>
        <taxon>Dikarya</taxon>
        <taxon>Ascomycota</taxon>
        <taxon>Pezizomycotina</taxon>
        <taxon>Sordariomycetes</taxon>
        <taxon>Xylariomycetidae</taxon>
        <taxon>Xylariales</taxon>
        <taxon>Xylariaceae</taxon>
        <taxon>Xylaria</taxon>
    </lineage>
</organism>
<reference evidence="1" key="1">
    <citation type="submission" date="2022-10" db="EMBL/GenBank/DDBJ databases">
        <title>Genome Sequence of Xylaria curta.</title>
        <authorList>
            <person name="Buettner E."/>
        </authorList>
    </citation>
    <scope>NUCLEOTIDE SEQUENCE</scope>
    <source>
        <strain evidence="1">Babe10</strain>
    </source>
</reference>
<evidence type="ECO:0000313" key="2">
    <source>
        <dbReference type="Proteomes" id="UP001143856"/>
    </source>
</evidence>
<proteinExistence type="predicted"/>
<comment type="caution">
    <text evidence="1">The sequence shown here is derived from an EMBL/GenBank/DDBJ whole genome shotgun (WGS) entry which is preliminary data.</text>
</comment>
<keyword evidence="2" id="KW-1185">Reference proteome</keyword>